<dbReference type="EMBL" id="JAAYYV010000277">
    <property type="protein sequence ID" value="NLF54811.1"/>
    <property type="molecule type" value="Genomic_DNA"/>
</dbReference>
<name>A0A7X7LWQ2_9RHOO</name>
<feature type="non-terminal residue" evidence="2">
    <location>
        <position position="1"/>
    </location>
</feature>
<gene>
    <name evidence="2" type="ORF">GX576_10550</name>
</gene>
<organism evidence="2 3">
    <name type="scientific">Thauera phenolivorans</name>
    <dbReference type="NCBI Taxonomy" id="1792543"/>
    <lineage>
        <taxon>Bacteria</taxon>
        <taxon>Pseudomonadati</taxon>
        <taxon>Pseudomonadota</taxon>
        <taxon>Betaproteobacteria</taxon>
        <taxon>Rhodocyclales</taxon>
        <taxon>Zoogloeaceae</taxon>
        <taxon>Thauera</taxon>
    </lineage>
</organism>
<dbReference type="Proteomes" id="UP000536534">
    <property type="component" value="Unassembled WGS sequence"/>
</dbReference>
<evidence type="ECO:0000256" key="1">
    <source>
        <dbReference type="SAM" id="MobiDB-lite"/>
    </source>
</evidence>
<evidence type="ECO:0000313" key="3">
    <source>
        <dbReference type="Proteomes" id="UP000536534"/>
    </source>
</evidence>
<reference evidence="2 3" key="1">
    <citation type="journal article" date="2020" name="Biotechnol. Biofuels">
        <title>New insights from the biogas microbiome by comprehensive genome-resolved metagenomics of nearly 1600 species originating from multiple anaerobic digesters.</title>
        <authorList>
            <person name="Campanaro S."/>
            <person name="Treu L."/>
            <person name="Rodriguez-R L.M."/>
            <person name="Kovalovszki A."/>
            <person name="Ziels R.M."/>
            <person name="Maus I."/>
            <person name="Zhu X."/>
            <person name="Kougias P.G."/>
            <person name="Basile A."/>
            <person name="Luo G."/>
            <person name="Schluter A."/>
            <person name="Konstantinidis K.T."/>
            <person name="Angelidaki I."/>
        </authorList>
    </citation>
    <scope>NUCLEOTIDE SEQUENCE [LARGE SCALE GENOMIC DNA]</scope>
    <source>
        <strain evidence="2">AS06rmzACSIP_256</strain>
    </source>
</reference>
<protein>
    <submittedName>
        <fullName evidence="2">Uncharacterized protein</fullName>
    </submittedName>
</protein>
<dbReference type="AlphaFoldDB" id="A0A7X7LWQ2"/>
<comment type="caution">
    <text evidence="2">The sequence shown here is derived from an EMBL/GenBank/DDBJ whole genome shotgun (WGS) entry which is preliminary data.</text>
</comment>
<proteinExistence type="predicted"/>
<feature type="region of interest" description="Disordered" evidence="1">
    <location>
        <begin position="67"/>
        <end position="93"/>
    </location>
</feature>
<evidence type="ECO:0000313" key="2">
    <source>
        <dbReference type="EMBL" id="NLF54811.1"/>
    </source>
</evidence>
<sequence>YIWPSLKALGLTNPKDAVDKWCKCEQVGTGRTYRNSAGEEREARTVKFLALYDSEDACRAAYYADTGQVPGNGATDEPIPGFDDTPAPAADDPQRQTARAFIETLARQHKGNLDAIRAAVASIPMITQQYPPDSDEFVTVVTEALQQAA</sequence>
<accession>A0A7X7LWQ2</accession>